<evidence type="ECO:0000256" key="6">
    <source>
        <dbReference type="ARBA" id="ARBA00022835"/>
    </source>
</evidence>
<keyword evidence="4" id="KW-0963">Cytoplasm</keyword>
<dbReference type="GO" id="GO:0071028">
    <property type="term" value="P:nuclear mRNA surveillance"/>
    <property type="evidence" value="ECO:0007669"/>
    <property type="project" value="TreeGrafter"/>
</dbReference>
<dbReference type="InterPro" id="IPR036345">
    <property type="entry name" value="ExoRNase_PH_dom2_sf"/>
</dbReference>
<dbReference type="SUPFAM" id="SSF54211">
    <property type="entry name" value="Ribosomal protein S5 domain 2-like"/>
    <property type="match status" value="1"/>
</dbReference>
<dbReference type="InterPro" id="IPR001247">
    <property type="entry name" value="ExoRNase_PH_dom1"/>
</dbReference>
<dbReference type="InterPro" id="IPR020568">
    <property type="entry name" value="Ribosomal_Su5_D2-typ_SF"/>
</dbReference>
<dbReference type="GO" id="GO:0071051">
    <property type="term" value="P:poly(A)-dependent snoRNA 3'-end processing"/>
    <property type="evidence" value="ECO:0007669"/>
    <property type="project" value="TreeGrafter"/>
</dbReference>
<evidence type="ECO:0000256" key="4">
    <source>
        <dbReference type="ARBA" id="ARBA00022490"/>
    </source>
</evidence>
<evidence type="ECO:0000256" key="5">
    <source>
        <dbReference type="ARBA" id="ARBA00022552"/>
    </source>
</evidence>
<dbReference type="GO" id="GO:0003723">
    <property type="term" value="F:RNA binding"/>
    <property type="evidence" value="ECO:0007669"/>
    <property type="project" value="UniProtKB-KW"/>
</dbReference>
<comment type="similarity">
    <text evidence="3">Belongs to the RNase PH family.</text>
</comment>
<dbReference type="AlphaFoldDB" id="A0A9P0A3F4"/>
<evidence type="ECO:0000313" key="10">
    <source>
        <dbReference type="EMBL" id="CAH0383634.1"/>
    </source>
</evidence>
<dbReference type="Proteomes" id="UP001152759">
    <property type="component" value="Chromosome 10"/>
</dbReference>
<keyword evidence="7" id="KW-0694">RNA-binding</keyword>
<keyword evidence="8" id="KW-0539">Nucleus</keyword>
<evidence type="ECO:0000256" key="3">
    <source>
        <dbReference type="ARBA" id="ARBA00006678"/>
    </source>
</evidence>
<evidence type="ECO:0000256" key="2">
    <source>
        <dbReference type="ARBA" id="ARBA00004496"/>
    </source>
</evidence>
<dbReference type="GO" id="GO:0034475">
    <property type="term" value="P:U4 snRNA 3'-end processing"/>
    <property type="evidence" value="ECO:0007669"/>
    <property type="project" value="TreeGrafter"/>
</dbReference>
<evidence type="ECO:0000256" key="1">
    <source>
        <dbReference type="ARBA" id="ARBA00004123"/>
    </source>
</evidence>
<dbReference type="Pfam" id="PF01138">
    <property type="entry name" value="RNase_PH"/>
    <property type="match status" value="1"/>
</dbReference>
<dbReference type="CDD" id="cd11371">
    <property type="entry name" value="RNase_PH_MTR3"/>
    <property type="match status" value="1"/>
</dbReference>
<proteinExistence type="inferred from homology"/>
<keyword evidence="11" id="KW-1185">Reference proteome</keyword>
<accession>A0A9P0A3F4</accession>
<evidence type="ECO:0000256" key="7">
    <source>
        <dbReference type="ARBA" id="ARBA00022884"/>
    </source>
</evidence>
<gene>
    <name evidence="10" type="ORF">BEMITA_LOCUS3070</name>
</gene>
<dbReference type="GO" id="GO:0005730">
    <property type="term" value="C:nucleolus"/>
    <property type="evidence" value="ECO:0007669"/>
    <property type="project" value="TreeGrafter"/>
</dbReference>
<dbReference type="Gene3D" id="3.30.230.70">
    <property type="entry name" value="GHMP Kinase, N-terminal domain"/>
    <property type="match status" value="1"/>
</dbReference>
<dbReference type="InterPro" id="IPR050080">
    <property type="entry name" value="RNase_PH"/>
</dbReference>
<evidence type="ECO:0000259" key="9">
    <source>
        <dbReference type="Pfam" id="PF01138"/>
    </source>
</evidence>
<evidence type="ECO:0000256" key="8">
    <source>
        <dbReference type="ARBA" id="ARBA00023242"/>
    </source>
</evidence>
<sequence length="279" mass="31386">MPSDSKRITGPETTIPYHYYLSDFSRKPDFKDPKVGERKNGRLPNEHRPVFLKTGVNSQAKGSAYLEYENTKVICSVFDPREIPNKNEFSPMGELYCEFKFAPFSCIKRRGHIRDAEEKELSFSLRRALEPAVCRHEFPNFQVDIYVYILDSDGSDLAAAITCASLALADASVPMYDLVTAVSVGICRHLQFVDPTNEEEQLCKKTASAESIDPQAVITLTYMSTLEQVSEFTISGTIGVCHLEDKIPALIKHCNAIYPLLQQCLIKNVKKSLGKKKYS</sequence>
<dbReference type="PANTHER" id="PTHR11953:SF2">
    <property type="entry name" value="EXOSOME COMPLEX COMPONENT MTR3"/>
    <property type="match status" value="1"/>
</dbReference>
<keyword evidence="6" id="KW-0271">Exosome</keyword>
<evidence type="ECO:0000313" key="11">
    <source>
        <dbReference type="Proteomes" id="UP001152759"/>
    </source>
</evidence>
<keyword evidence="5" id="KW-0698">rRNA processing</keyword>
<feature type="domain" description="Exoribonuclease phosphorolytic" evidence="9">
    <location>
        <begin position="46"/>
        <end position="174"/>
    </location>
</feature>
<protein>
    <recommendedName>
        <fullName evidence="9">Exoribonuclease phosphorolytic domain-containing protein</fullName>
    </recommendedName>
</protein>
<dbReference type="GO" id="GO:0000177">
    <property type="term" value="C:cytoplasmic exosome (RNase complex)"/>
    <property type="evidence" value="ECO:0007669"/>
    <property type="project" value="TreeGrafter"/>
</dbReference>
<dbReference type="KEGG" id="btab:109033243"/>
<name>A0A9P0A3F4_BEMTA</name>
<dbReference type="GO" id="GO:0006364">
    <property type="term" value="P:rRNA processing"/>
    <property type="evidence" value="ECO:0007669"/>
    <property type="project" value="UniProtKB-KW"/>
</dbReference>
<organism evidence="10 11">
    <name type="scientific">Bemisia tabaci</name>
    <name type="common">Sweetpotato whitefly</name>
    <name type="synonym">Aleurodes tabaci</name>
    <dbReference type="NCBI Taxonomy" id="7038"/>
    <lineage>
        <taxon>Eukaryota</taxon>
        <taxon>Metazoa</taxon>
        <taxon>Ecdysozoa</taxon>
        <taxon>Arthropoda</taxon>
        <taxon>Hexapoda</taxon>
        <taxon>Insecta</taxon>
        <taxon>Pterygota</taxon>
        <taxon>Neoptera</taxon>
        <taxon>Paraneoptera</taxon>
        <taxon>Hemiptera</taxon>
        <taxon>Sternorrhyncha</taxon>
        <taxon>Aleyrodoidea</taxon>
        <taxon>Aleyrodidae</taxon>
        <taxon>Aleyrodinae</taxon>
        <taxon>Bemisia</taxon>
    </lineage>
</organism>
<dbReference type="SUPFAM" id="SSF55666">
    <property type="entry name" value="Ribonuclease PH domain 2-like"/>
    <property type="match status" value="1"/>
</dbReference>
<dbReference type="InterPro" id="IPR027408">
    <property type="entry name" value="PNPase/RNase_PH_dom_sf"/>
</dbReference>
<dbReference type="EMBL" id="OU963871">
    <property type="protein sequence ID" value="CAH0383634.1"/>
    <property type="molecule type" value="Genomic_DNA"/>
</dbReference>
<dbReference type="GO" id="GO:0000176">
    <property type="term" value="C:nuclear exosome (RNase complex)"/>
    <property type="evidence" value="ECO:0007669"/>
    <property type="project" value="TreeGrafter"/>
</dbReference>
<comment type="subcellular location">
    <subcellularLocation>
        <location evidence="2">Cytoplasm</location>
    </subcellularLocation>
    <subcellularLocation>
        <location evidence="1">Nucleus</location>
    </subcellularLocation>
</comment>
<reference evidence="10" key="1">
    <citation type="submission" date="2021-12" db="EMBL/GenBank/DDBJ databases">
        <authorList>
            <person name="King R."/>
        </authorList>
    </citation>
    <scope>NUCLEOTIDE SEQUENCE</scope>
</reference>
<dbReference type="PANTHER" id="PTHR11953">
    <property type="entry name" value="EXOSOME COMPLEX COMPONENT"/>
    <property type="match status" value="1"/>
</dbReference>
<dbReference type="GO" id="GO:0016075">
    <property type="term" value="P:rRNA catabolic process"/>
    <property type="evidence" value="ECO:0007669"/>
    <property type="project" value="TreeGrafter"/>
</dbReference>